<dbReference type="AlphaFoldDB" id="A0A6F9DFU8"/>
<dbReference type="EMBL" id="LR786475">
    <property type="protein sequence ID" value="CAB3261221.1"/>
    <property type="molecule type" value="mRNA"/>
</dbReference>
<feature type="region of interest" description="Disordered" evidence="1">
    <location>
        <begin position="383"/>
        <end position="404"/>
    </location>
</feature>
<reference evidence="2" key="1">
    <citation type="submission" date="2020-04" db="EMBL/GenBank/DDBJ databases">
        <authorList>
            <person name="Neveu A P."/>
        </authorList>
    </citation>
    <scope>NUCLEOTIDE SEQUENCE</scope>
    <source>
        <tissue evidence="2">Whole embryo</tissue>
    </source>
</reference>
<protein>
    <submittedName>
        <fullName evidence="2">Uncharacterized protein LOC100176798</fullName>
    </submittedName>
</protein>
<sequence length="489" mass="54350">MDKTILIKDVIIPFKRTARMVDKKLLEFESSDKSHHGNGGSFPYESWSRLQDMKTDVIALHEICNHDTSTVKKQTEIVSQHNEASLQCLKLIDSQLSLLEDHLSGTGFVPGGQLQRITPESEKSETRILSDCSNRQCLESKIPYPKPTKKVEAVNQEVSPPKTDVDAKEITSPQLPVFTLAAKRSEVLGTPTAPKFQSSNSVVSGQASAYFNKLSSPDIRFKDDNSNTPVPTSTSKVFFPVLTTPKTPELNCEISKEYVRPQPPVYMGKQNTDNIESDDEQLVMHSKNSELNKFYQDGKVGGSSQCTVHLILYMFTIASNKDELKEGPPDITLTQLKMKKPIEPQDMASPATPDLQNFGITAMKTSTQLPRFKDYGESPDLLHSPVQPNILRDPNYRSPPKRRSSFWVSNDEYEGLPSDMKRLFTIEQANSALYAMKMELASSSKSGLTLADIERATGLGGKTQSFILMLTTVGAVVKVPGTNLYHVNE</sequence>
<proteinExistence type="evidence at transcript level"/>
<accession>A0A6F9DFU8</accession>
<name>A0A6F9DFU8_9ASCI</name>
<evidence type="ECO:0000313" key="2">
    <source>
        <dbReference type="EMBL" id="CAB3261221.1"/>
    </source>
</evidence>
<organism evidence="2">
    <name type="scientific">Phallusia mammillata</name>
    <dbReference type="NCBI Taxonomy" id="59560"/>
    <lineage>
        <taxon>Eukaryota</taxon>
        <taxon>Metazoa</taxon>
        <taxon>Chordata</taxon>
        <taxon>Tunicata</taxon>
        <taxon>Ascidiacea</taxon>
        <taxon>Phlebobranchia</taxon>
        <taxon>Ascidiidae</taxon>
        <taxon>Phallusia</taxon>
    </lineage>
</organism>
<evidence type="ECO:0000256" key="1">
    <source>
        <dbReference type="SAM" id="MobiDB-lite"/>
    </source>
</evidence>
<gene>
    <name evidence="2" type="primary">LOC100176798</name>
</gene>